<dbReference type="Proteomes" id="UP001558101">
    <property type="component" value="Unassembled WGS sequence"/>
</dbReference>
<dbReference type="EMBL" id="UGYN01000002">
    <property type="protein sequence ID" value="SUI82320.1"/>
    <property type="molecule type" value="Genomic_DNA"/>
</dbReference>
<proteinExistence type="predicted"/>
<accession>A0A2X2J5J3</accession>
<reference evidence="1 4" key="2">
    <citation type="submission" date="2024-07" db="EMBL/GenBank/DDBJ databases">
        <title>Genomes of novel Serratia strains from suburban soil.</title>
        <authorList>
            <person name="Markert E.X."/>
            <person name="Severe K."/>
            <person name="Severe L."/>
            <person name="Twing K.I."/>
            <person name="Ward L.M."/>
        </authorList>
    </citation>
    <scope>NUCLEOTIDE SEQUENCE [LARGE SCALE GENOMIC DNA]</scope>
    <source>
        <strain evidence="1 4">3C-UT</strain>
    </source>
</reference>
<evidence type="ECO:0000313" key="2">
    <source>
        <dbReference type="EMBL" id="SUI82320.1"/>
    </source>
</evidence>
<name>A0A2X2J5J3_9GAMM</name>
<keyword evidence="4" id="KW-1185">Reference proteome</keyword>
<sequence>MSYNQKVWLGILVLCSVFWLAVIGSVFSAHRAFEHANLQNRQEFTVRYSQHVQGAAAPGHGLQAQSPTS</sequence>
<dbReference type="EMBL" id="JBFQXQ010000001">
    <property type="protein sequence ID" value="MEX3172947.1"/>
    <property type="molecule type" value="Genomic_DNA"/>
</dbReference>
<evidence type="ECO:0000313" key="3">
    <source>
        <dbReference type="Proteomes" id="UP000255529"/>
    </source>
</evidence>
<protein>
    <submittedName>
        <fullName evidence="2">Uncharacterized protein</fullName>
    </submittedName>
</protein>
<dbReference type="RefSeq" id="WP_017893428.1">
    <property type="nucleotide sequence ID" value="NZ_CAMIRF010000002.1"/>
</dbReference>
<dbReference type="AlphaFoldDB" id="A0A2X2J5J3"/>
<dbReference type="Proteomes" id="UP000255529">
    <property type="component" value="Unassembled WGS sequence"/>
</dbReference>
<gene>
    <name evidence="1" type="ORF">AB4M04_12740</name>
    <name evidence="2" type="ORF">NCTC11544_04347</name>
</gene>
<reference evidence="2 3" key="1">
    <citation type="submission" date="2018-06" db="EMBL/GenBank/DDBJ databases">
        <authorList>
            <consortium name="Pathogen Informatics"/>
            <person name="Doyle S."/>
        </authorList>
    </citation>
    <scope>NUCLEOTIDE SEQUENCE [LARGE SCALE GENOMIC DNA]</scope>
    <source>
        <strain evidence="2 3">NCTC11544</strain>
    </source>
</reference>
<evidence type="ECO:0000313" key="4">
    <source>
        <dbReference type="Proteomes" id="UP001558101"/>
    </source>
</evidence>
<organism evidence="2 3">
    <name type="scientific">Serratia quinivorans</name>
    <dbReference type="NCBI Taxonomy" id="137545"/>
    <lineage>
        <taxon>Bacteria</taxon>
        <taxon>Pseudomonadati</taxon>
        <taxon>Pseudomonadota</taxon>
        <taxon>Gammaproteobacteria</taxon>
        <taxon>Enterobacterales</taxon>
        <taxon>Yersiniaceae</taxon>
        <taxon>Serratia</taxon>
    </lineage>
</organism>
<evidence type="ECO:0000313" key="1">
    <source>
        <dbReference type="EMBL" id="MEX3172947.1"/>
    </source>
</evidence>